<evidence type="ECO:0000256" key="4">
    <source>
        <dbReference type="ARBA" id="ARBA00023136"/>
    </source>
</evidence>
<dbReference type="GeneID" id="60808683"/>
<evidence type="ECO:0000313" key="7">
    <source>
        <dbReference type="Proteomes" id="UP000276526"/>
    </source>
</evidence>
<evidence type="ECO:0000256" key="1">
    <source>
        <dbReference type="ARBA" id="ARBA00004141"/>
    </source>
</evidence>
<evidence type="ECO:0000256" key="3">
    <source>
        <dbReference type="ARBA" id="ARBA00022989"/>
    </source>
</evidence>
<dbReference type="GO" id="GO:0016020">
    <property type="term" value="C:membrane"/>
    <property type="evidence" value="ECO:0007669"/>
    <property type="project" value="UniProtKB-SubCell"/>
</dbReference>
<sequence>MIRKLARPLLASAFAVDGVQMLLDSKQYTDGAAKTTKVLHGVLPSAVAGFLPRDPEQAVRVTATTKVTAATLLGLGKAPRLAATVLTLIQIPTAVTRHAFWATDDAREKDSRKKGLVTDLALLGGLAITSADTAGAPGLRWRAEKAGQQVSKKVQDALPGQSEQEQFRQNVQEQAQDVLGRARDLGEQAAETVQSRASDLAGTVSDYVDDHSDEWRETAEKVGRTARKQAAQARKKAEKQAKKQAKKARKAGLLPS</sequence>
<dbReference type="OrthoDB" id="329282at2"/>
<feature type="region of interest" description="Disordered" evidence="5">
    <location>
        <begin position="203"/>
        <end position="256"/>
    </location>
</feature>
<dbReference type="InterPro" id="IPR032808">
    <property type="entry name" value="DoxX"/>
</dbReference>
<evidence type="ECO:0000313" key="6">
    <source>
        <dbReference type="EMBL" id="RRO87078.1"/>
    </source>
</evidence>
<comment type="caution">
    <text evidence="6">The sequence shown here is derived from an EMBL/GenBank/DDBJ whole genome shotgun (WGS) entry which is preliminary data.</text>
</comment>
<dbReference type="Gene3D" id="1.20.120.20">
    <property type="entry name" value="Apolipoprotein"/>
    <property type="match status" value="1"/>
</dbReference>
<feature type="compositionally biased region" description="Basic and acidic residues" evidence="5">
    <location>
        <begin position="208"/>
        <end position="223"/>
    </location>
</feature>
<evidence type="ECO:0000256" key="5">
    <source>
        <dbReference type="SAM" id="MobiDB-lite"/>
    </source>
</evidence>
<dbReference type="Pfam" id="PF07681">
    <property type="entry name" value="DoxX"/>
    <property type="match status" value="1"/>
</dbReference>
<name>A0A3R8R2N6_9CORY</name>
<dbReference type="Proteomes" id="UP000276526">
    <property type="component" value="Unassembled WGS sequence"/>
</dbReference>
<proteinExistence type="predicted"/>
<protein>
    <recommendedName>
        <fullName evidence="8">DoxX family protein</fullName>
    </recommendedName>
</protein>
<comment type="subcellular location">
    <subcellularLocation>
        <location evidence="1">Membrane</location>
        <topology evidence="1">Multi-pass membrane protein</topology>
    </subcellularLocation>
</comment>
<keyword evidence="3" id="KW-1133">Transmembrane helix</keyword>
<keyword evidence="4" id="KW-0472">Membrane</keyword>
<evidence type="ECO:0008006" key="8">
    <source>
        <dbReference type="Google" id="ProtNLM"/>
    </source>
</evidence>
<accession>A0A3R8R2N6</accession>
<dbReference type="AlphaFoldDB" id="A0A3R8R2N6"/>
<keyword evidence="2" id="KW-0812">Transmembrane</keyword>
<dbReference type="EMBL" id="PQNK01000005">
    <property type="protein sequence ID" value="RRO87078.1"/>
    <property type="molecule type" value="Genomic_DNA"/>
</dbReference>
<gene>
    <name evidence="6" type="ORF">CXF48_04405</name>
</gene>
<feature type="compositionally biased region" description="Basic residues" evidence="5">
    <location>
        <begin position="233"/>
        <end position="250"/>
    </location>
</feature>
<dbReference type="RefSeq" id="WP_125172782.1">
    <property type="nucleotide sequence ID" value="NZ_JALGIZ010000010.1"/>
</dbReference>
<evidence type="ECO:0000256" key="2">
    <source>
        <dbReference type="ARBA" id="ARBA00022692"/>
    </source>
</evidence>
<organism evidence="6 7">
    <name type="scientific">Corynebacterium bovis</name>
    <dbReference type="NCBI Taxonomy" id="36808"/>
    <lineage>
        <taxon>Bacteria</taxon>
        <taxon>Bacillati</taxon>
        <taxon>Actinomycetota</taxon>
        <taxon>Actinomycetes</taxon>
        <taxon>Mycobacteriales</taxon>
        <taxon>Corynebacteriaceae</taxon>
        <taxon>Corynebacterium</taxon>
    </lineage>
</organism>
<reference evidence="6 7" key="1">
    <citation type="submission" date="2018-01" db="EMBL/GenBank/DDBJ databases">
        <title>Twenty Corynebacterium bovis Genomes.</title>
        <authorList>
            <person name="Gulvik C.A."/>
        </authorList>
    </citation>
    <scope>NUCLEOTIDE SEQUENCE [LARGE SCALE GENOMIC DNA]</scope>
    <source>
        <strain evidence="6 7">F6900</strain>
    </source>
</reference>